<dbReference type="EMBL" id="DOYJ01000336">
    <property type="protein sequence ID" value="HCB76871.1"/>
    <property type="molecule type" value="Genomic_DNA"/>
</dbReference>
<dbReference type="Proteomes" id="UP000262699">
    <property type="component" value="Unassembled WGS sequence"/>
</dbReference>
<evidence type="ECO:0000313" key="1">
    <source>
        <dbReference type="EMBL" id="HCB76871.1"/>
    </source>
</evidence>
<dbReference type="InterPro" id="IPR027417">
    <property type="entry name" value="P-loop_NTPase"/>
</dbReference>
<dbReference type="GO" id="GO:0005524">
    <property type="term" value="F:ATP binding"/>
    <property type="evidence" value="ECO:0007669"/>
    <property type="project" value="UniProtKB-KW"/>
</dbReference>
<keyword evidence="1" id="KW-0067">ATP-binding</keyword>
<keyword evidence="1" id="KW-0547">Nucleotide-binding</keyword>
<sequence>GSVVHEPDFIVLDEPFSGLDPVNQNRLEALIHAQRDRGATILVVETSEALRVNGLSAASTLEEMTVVLQRMAVVQAVPDSVDESDPEAAEMARLAALLPPDAVREGDGFRFVVPDEGIEPLLSRLIAAGHGISGLSIERPSLHDVFVRIVGPDALEETPA</sequence>
<protein>
    <submittedName>
        <fullName evidence="1">ABC transporter ATP-binding protein</fullName>
    </submittedName>
</protein>
<dbReference type="AlphaFoldDB" id="A0A3D0WDR5"/>
<accession>A0A3D0WDR5</accession>
<feature type="non-terminal residue" evidence="1">
    <location>
        <position position="1"/>
    </location>
</feature>
<dbReference type="Gene3D" id="3.40.50.300">
    <property type="entry name" value="P-loop containing nucleotide triphosphate hydrolases"/>
    <property type="match status" value="1"/>
</dbReference>
<evidence type="ECO:0000313" key="2">
    <source>
        <dbReference type="Proteomes" id="UP000262699"/>
    </source>
</evidence>
<organism evidence="1 2">
    <name type="scientific">Sphingomonas bacterium</name>
    <dbReference type="NCBI Taxonomy" id="1895847"/>
    <lineage>
        <taxon>Bacteria</taxon>
        <taxon>Pseudomonadati</taxon>
        <taxon>Pseudomonadota</taxon>
        <taxon>Alphaproteobacteria</taxon>
        <taxon>Sphingomonadales</taxon>
        <taxon>Sphingomonadaceae</taxon>
        <taxon>Sphingomonas</taxon>
    </lineage>
</organism>
<reference evidence="1 2" key="1">
    <citation type="journal article" date="2018" name="Nat. Biotechnol.">
        <title>A standardized bacterial taxonomy based on genome phylogeny substantially revises the tree of life.</title>
        <authorList>
            <person name="Parks D.H."/>
            <person name="Chuvochina M."/>
            <person name="Waite D.W."/>
            <person name="Rinke C."/>
            <person name="Skarshewski A."/>
            <person name="Chaumeil P.A."/>
            <person name="Hugenholtz P."/>
        </authorList>
    </citation>
    <scope>NUCLEOTIDE SEQUENCE [LARGE SCALE GENOMIC DNA]</scope>
    <source>
        <strain evidence="1">UBA9015</strain>
    </source>
</reference>
<dbReference type="GO" id="GO:0003677">
    <property type="term" value="F:DNA binding"/>
    <property type="evidence" value="ECO:0007669"/>
    <property type="project" value="InterPro"/>
</dbReference>
<name>A0A3D0WDR5_9SPHN</name>
<comment type="caution">
    <text evidence="1">The sequence shown here is derived from an EMBL/GenBank/DDBJ whole genome shotgun (WGS) entry which is preliminary data.</text>
</comment>
<proteinExistence type="predicted"/>
<dbReference type="InterPro" id="IPR008921">
    <property type="entry name" value="DNA_pol3_clamp-load_cplx_C"/>
</dbReference>
<dbReference type="GO" id="GO:0006260">
    <property type="term" value="P:DNA replication"/>
    <property type="evidence" value="ECO:0007669"/>
    <property type="project" value="InterPro"/>
</dbReference>
<dbReference type="SUPFAM" id="SSF48019">
    <property type="entry name" value="post-AAA+ oligomerization domain-like"/>
    <property type="match status" value="1"/>
</dbReference>
<gene>
    <name evidence="1" type="ORF">DEP91_12000</name>
</gene>
<dbReference type="SUPFAM" id="SSF52540">
    <property type="entry name" value="P-loop containing nucleoside triphosphate hydrolases"/>
    <property type="match status" value="1"/>
</dbReference>